<comment type="caution">
    <text evidence="4">The sequence shown here is derived from an EMBL/GenBank/DDBJ whole genome shotgun (WGS) entry which is preliminary data.</text>
</comment>
<dbReference type="EC" id="4.2.1.22" evidence="4"/>
<dbReference type="InterPro" id="IPR001216">
    <property type="entry name" value="P-phosphate_BS"/>
</dbReference>
<gene>
    <name evidence="4" type="ORF">GGE12_000774</name>
</gene>
<dbReference type="GO" id="GO:0004122">
    <property type="term" value="F:cystathionine beta-synthase activity"/>
    <property type="evidence" value="ECO:0007669"/>
    <property type="project" value="UniProtKB-EC"/>
</dbReference>
<evidence type="ECO:0000313" key="5">
    <source>
        <dbReference type="Proteomes" id="UP000533641"/>
    </source>
</evidence>
<evidence type="ECO:0000313" key="4">
    <source>
        <dbReference type="EMBL" id="MBB4273020.1"/>
    </source>
</evidence>
<dbReference type="Pfam" id="PF00291">
    <property type="entry name" value="PALP"/>
    <property type="match status" value="1"/>
</dbReference>
<dbReference type="EMBL" id="JACIGM010000002">
    <property type="protein sequence ID" value="MBB4273020.1"/>
    <property type="molecule type" value="Genomic_DNA"/>
</dbReference>
<dbReference type="PROSITE" id="PS00901">
    <property type="entry name" value="CYS_SYNTHASE"/>
    <property type="match status" value="1"/>
</dbReference>
<dbReference type="Proteomes" id="UP000533641">
    <property type="component" value="Unassembled WGS sequence"/>
</dbReference>
<evidence type="ECO:0000256" key="1">
    <source>
        <dbReference type="ARBA" id="ARBA00001933"/>
    </source>
</evidence>
<name>A0A7W6WCR2_9HYPH</name>
<proteinExistence type="predicted"/>
<evidence type="ECO:0000256" key="2">
    <source>
        <dbReference type="ARBA" id="ARBA00022898"/>
    </source>
</evidence>
<keyword evidence="2" id="KW-0663">Pyridoxal phosphate</keyword>
<dbReference type="InterPro" id="IPR036052">
    <property type="entry name" value="TrpB-like_PALP_sf"/>
</dbReference>
<dbReference type="Gene3D" id="3.40.50.1100">
    <property type="match status" value="2"/>
</dbReference>
<dbReference type="SUPFAM" id="SSF53686">
    <property type="entry name" value="Tryptophan synthase beta subunit-like PLP-dependent enzymes"/>
    <property type="match status" value="1"/>
</dbReference>
<dbReference type="GO" id="GO:0016765">
    <property type="term" value="F:transferase activity, transferring alkyl or aryl (other than methyl) groups"/>
    <property type="evidence" value="ECO:0007669"/>
    <property type="project" value="UniProtKB-ARBA"/>
</dbReference>
<comment type="cofactor">
    <cofactor evidence="1">
        <name>pyridoxal 5'-phosphate</name>
        <dbReference type="ChEBI" id="CHEBI:597326"/>
    </cofactor>
</comment>
<reference evidence="4 5" key="1">
    <citation type="submission" date="2020-08" db="EMBL/GenBank/DDBJ databases">
        <title>Genomic Encyclopedia of Type Strains, Phase IV (KMG-V): Genome sequencing to study the core and pangenomes of soil and plant-associated prokaryotes.</title>
        <authorList>
            <person name="Whitman W."/>
        </authorList>
    </citation>
    <scope>NUCLEOTIDE SEQUENCE [LARGE SCALE GENOMIC DNA]</scope>
    <source>
        <strain evidence="4 5">SEMIA 402</strain>
    </source>
</reference>
<dbReference type="InterPro" id="IPR050214">
    <property type="entry name" value="Cys_Synth/Cystath_Beta-Synth"/>
</dbReference>
<sequence>MLHTTVTQLIGQTPVMSIDVPNRQAILVLKIEKNNPGGSMKDRMARSMVVAALEDGRLAPGGTIVESSSGNTGTGLALAALEFGLRFIAVVDHHAAPDKVRMMRALGAEIRYVEGDFREDEVAVVERQRLAAQLGAQLPGALFMNQSDNPANPEGYAGLVDELLTQLPDGIDAFVGCVGTGGSMTGISQRLKRHNPAVRTIAVEPAGSIVFGKPGHPYYQSGTGTPAGDEVGKVLDYGCIDEGVQVTDTQAFETARYIARSKGLLVGGSTGGAIYKALELIAAGKLTGTVVTTVADGGEKYLASIFDDEWMAKRRLLDPAGRAQHEGNHLWRWPHGPLERGSFQAGSRH</sequence>
<feature type="domain" description="Tryptophan synthase beta chain-like PALP" evidence="3">
    <location>
        <begin position="6"/>
        <end position="294"/>
    </location>
</feature>
<dbReference type="PANTHER" id="PTHR10314">
    <property type="entry name" value="CYSTATHIONINE BETA-SYNTHASE"/>
    <property type="match status" value="1"/>
</dbReference>
<protein>
    <submittedName>
        <fullName evidence="4">Cystathionine beta-synthase</fullName>
        <ecNumber evidence="4">4.2.1.22</ecNumber>
    </submittedName>
</protein>
<dbReference type="InterPro" id="IPR001926">
    <property type="entry name" value="TrpB-like_PALP"/>
</dbReference>
<dbReference type="RefSeq" id="WP_246778448.1">
    <property type="nucleotide sequence ID" value="NZ_JACIGM010000002.1"/>
</dbReference>
<dbReference type="GO" id="GO:0006535">
    <property type="term" value="P:cysteine biosynthetic process from serine"/>
    <property type="evidence" value="ECO:0007669"/>
    <property type="project" value="InterPro"/>
</dbReference>
<evidence type="ECO:0000259" key="3">
    <source>
        <dbReference type="Pfam" id="PF00291"/>
    </source>
</evidence>
<keyword evidence="4" id="KW-0456">Lyase</keyword>
<accession>A0A7W6WCR2</accession>
<dbReference type="AlphaFoldDB" id="A0A7W6WCR2"/>
<organism evidence="4 5">
    <name type="scientific">Rhizobium mongolense</name>
    <dbReference type="NCBI Taxonomy" id="57676"/>
    <lineage>
        <taxon>Bacteria</taxon>
        <taxon>Pseudomonadati</taxon>
        <taxon>Pseudomonadota</taxon>
        <taxon>Alphaproteobacteria</taxon>
        <taxon>Hyphomicrobiales</taxon>
        <taxon>Rhizobiaceae</taxon>
        <taxon>Rhizobium/Agrobacterium group</taxon>
        <taxon>Rhizobium</taxon>
    </lineage>
</organism>
<dbReference type="CDD" id="cd01561">
    <property type="entry name" value="CBS_like"/>
    <property type="match status" value="1"/>
</dbReference>